<dbReference type="PANTHER" id="PTHR36933">
    <property type="entry name" value="SLL0788 PROTEIN"/>
    <property type="match status" value="1"/>
</dbReference>
<dbReference type="Proteomes" id="UP000282674">
    <property type="component" value="Unassembled WGS sequence"/>
</dbReference>
<dbReference type="Pfam" id="PF03713">
    <property type="entry name" value="DUF305"/>
    <property type="match status" value="1"/>
</dbReference>
<evidence type="ECO:0000313" key="4">
    <source>
        <dbReference type="Proteomes" id="UP000282674"/>
    </source>
</evidence>
<keyword evidence="4" id="KW-1185">Reference proteome</keyword>
<organism evidence="3 4">
    <name type="scientific">Actinomadura harenae</name>
    <dbReference type="NCBI Taxonomy" id="2483351"/>
    <lineage>
        <taxon>Bacteria</taxon>
        <taxon>Bacillati</taxon>
        <taxon>Actinomycetota</taxon>
        <taxon>Actinomycetes</taxon>
        <taxon>Streptosporangiales</taxon>
        <taxon>Thermomonosporaceae</taxon>
        <taxon>Actinomadura</taxon>
    </lineage>
</organism>
<name>A0A3M2LKH4_9ACTN</name>
<dbReference type="OrthoDB" id="26872at2"/>
<accession>A0A3M2LKH4</accession>
<feature type="region of interest" description="Disordered" evidence="1">
    <location>
        <begin position="202"/>
        <end position="223"/>
    </location>
</feature>
<dbReference type="AlphaFoldDB" id="A0A3M2LKH4"/>
<reference evidence="3 4" key="1">
    <citation type="submission" date="2018-10" db="EMBL/GenBank/DDBJ databases">
        <title>Isolation from soil.</title>
        <authorList>
            <person name="Hu J."/>
        </authorList>
    </citation>
    <scope>NUCLEOTIDE SEQUENCE [LARGE SCALE GENOMIC DNA]</scope>
    <source>
        <strain evidence="3 4">NEAU-Ht49</strain>
    </source>
</reference>
<evidence type="ECO:0000259" key="2">
    <source>
        <dbReference type="Pfam" id="PF03713"/>
    </source>
</evidence>
<protein>
    <submittedName>
        <fullName evidence="3">DUF305 domain-containing protein</fullName>
    </submittedName>
</protein>
<comment type="caution">
    <text evidence="3">The sequence shown here is derived from an EMBL/GenBank/DDBJ whole genome shotgun (WGS) entry which is preliminary data.</text>
</comment>
<feature type="domain" description="DUF305" evidence="2">
    <location>
        <begin position="56"/>
        <end position="203"/>
    </location>
</feature>
<dbReference type="InterPro" id="IPR005183">
    <property type="entry name" value="DUF305_CopM-like"/>
</dbReference>
<proteinExistence type="predicted"/>
<gene>
    <name evidence="3" type="ORF">EBO15_34375</name>
</gene>
<evidence type="ECO:0000313" key="3">
    <source>
        <dbReference type="EMBL" id="RMI37964.1"/>
    </source>
</evidence>
<dbReference type="EMBL" id="RFFG01000095">
    <property type="protein sequence ID" value="RMI37964.1"/>
    <property type="molecule type" value="Genomic_DNA"/>
</dbReference>
<dbReference type="PANTHER" id="PTHR36933:SF1">
    <property type="entry name" value="SLL0788 PROTEIN"/>
    <property type="match status" value="1"/>
</dbReference>
<sequence>MGTAERPGVVAIRVTRWAVLAVAAACALLLLGRCGAAGGSTSPAAPRGGPGFNPTDVMFLQMTAPHEGQGVTLARLADGSRGRPVRPGVARLAAAIASTQLTEVRSMSERLRAWRRPATAAPGSHAAHGGMPATSPAAVRSVERAPADRFERAFLNLLIAHQDDAVQLARMETARGENAWARALAANIDRSRSAEIATMLALLDSRPPSASPRSPTSPRSSTP</sequence>
<evidence type="ECO:0000256" key="1">
    <source>
        <dbReference type="SAM" id="MobiDB-lite"/>
    </source>
</evidence>
<dbReference type="InterPro" id="IPR012347">
    <property type="entry name" value="Ferritin-like"/>
</dbReference>
<dbReference type="Gene3D" id="1.20.1260.10">
    <property type="match status" value="1"/>
</dbReference>
<feature type="compositionally biased region" description="Low complexity" evidence="1">
    <location>
        <begin position="205"/>
        <end position="223"/>
    </location>
</feature>